<dbReference type="AlphaFoldDB" id="A0A3S5AUQ7"/>
<proteinExistence type="predicted"/>
<feature type="region of interest" description="Disordered" evidence="1">
    <location>
        <begin position="1"/>
        <end position="44"/>
    </location>
</feature>
<evidence type="ECO:0000313" key="3">
    <source>
        <dbReference type="Proteomes" id="UP000784294"/>
    </source>
</evidence>
<organism evidence="2 3">
    <name type="scientific">Protopolystoma xenopodis</name>
    <dbReference type="NCBI Taxonomy" id="117903"/>
    <lineage>
        <taxon>Eukaryota</taxon>
        <taxon>Metazoa</taxon>
        <taxon>Spiralia</taxon>
        <taxon>Lophotrochozoa</taxon>
        <taxon>Platyhelminthes</taxon>
        <taxon>Monogenea</taxon>
        <taxon>Polyopisthocotylea</taxon>
        <taxon>Polystomatidea</taxon>
        <taxon>Polystomatidae</taxon>
        <taxon>Protopolystoma</taxon>
    </lineage>
</organism>
<sequence length="279" mass="30557">MKPSGSVGDSSTPGHGSPPRGAPATTKYAAPGQQSVSPHDTQIPYISTDSPSFAALSDASSNSVSFSTVRLINWRRFLLAASLPWPGLPSPVQLVLIAQRLRQLAALPPPDMTVVTQIEEMRRVRRPSSAKVGQPVEPEWMNVAKTVTGGTAKLSEREEQKVEEESSVGKSEEEAKLEPEGRAEMGVTTSLSQGWLNARLTQAQFRYAGFAWWSLEHERTNFLTEWLFNLFCEPAVQGTGDREPNEITKDDEPLTSSVQHSLWSKSALIDCTELLLNLA</sequence>
<feature type="compositionally biased region" description="Basic and acidic residues" evidence="1">
    <location>
        <begin position="154"/>
        <end position="164"/>
    </location>
</feature>
<gene>
    <name evidence="2" type="ORF">PXEA_LOCUS31643</name>
</gene>
<feature type="compositionally biased region" description="Basic and acidic residues" evidence="1">
    <location>
        <begin position="170"/>
        <end position="183"/>
    </location>
</feature>
<name>A0A3S5AUQ7_9PLAT</name>
<evidence type="ECO:0000256" key="1">
    <source>
        <dbReference type="SAM" id="MobiDB-lite"/>
    </source>
</evidence>
<evidence type="ECO:0000313" key="2">
    <source>
        <dbReference type="EMBL" id="VEL38203.1"/>
    </source>
</evidence>
<keyword evidence="3" id="KW-1185">Reference proteome</keyword>
<feature type="region of interest" description="Disordered" evidence="1">
    <location>
        <begin position="149"/>
        <end position="184"/>
    </location>
</feature>
<reference evidence="2" key="1">
    <citation type="submission" date="2018-11" db="EMBL/GenBank/DDBJ databases">
        <authorList>
            <consortium name="Pathogen Informatics"/>
        </authorList>
    </citation>
    <scope>NUCLEOTIDE SEQUENCE</scope>
</reference>
<dbReference type="EMBL" id="CAAALY010257203">
    <property type="protein sequence ID" value="VEL38203.1"/>
    <property type="molecule type" value="Genomic_DNA"/>
</dbReference>
<dbReference type="Proteomes" id="UP000784294">
    <property type="component" value="Unassembled WGS sequence"/>
</dbReference>
<accession>A0A3S5AUQ7</accession>
<protein>
    <submittedName>
        <fullName evidence="2">Uncharacterized protein</fullName>
    </submittedName>
</protein>
<comment type="caution">
    <text evidence="2">The sequence shown here is derived from an EMBL/GenBank/DDBJ whole genome shotgun (WGS) entry which is preliminary data.</text>
</comment>
<feature type="compositionally biased region" description="Polar residues" evidence="1">
    <location>
        <begin position="32"/>
        <end position="44"/>
    </location>
</feature>
<feature type="non-terminal residue" evidence="2">
    <location>
        <position position="1"/>
    </location>
</feature>